<accession>A0ABW1TGT0</accession>
<dbReference type="InterPro" id="IPR009057">
    <property type="entry name" value="Homeodomain-like_sf"/>
</dbReference>
<reference evidence="5" key="1">
    <citation type="journal article" date="2019" name="Int. J. Syst. Evol. Microbiol.">
        <title>The Global Catalogue of Microorganisms (GCM) 10K type strain sequencing project: providing services to taxonomists for standard genome sequencing and annotation.</title>
        <authorList>
            <consortium name="The Broad Institute Genomics Platform"/>
            <consortium name="The Broad Institute Genome Sequencing Center for Infectious Disease"/>
            <person name="Wu L."/>
            <person name="Ma J."/>
        </authorList>
    </citation>
    <scope>NUCLEOTIDE SEQUENCE [LARGE SCALE GENOMIC DNA]</scope>
    <source>
        <strain evidence="5">CCM 8908</strain>
    </source>
</reference>
<keyword evidence="5" id="KW-1185">Reference proteome</keyword>
<feature type="domain" description="HTH tetR-type" evidence="3">
    <location>
        <begin position="2"/>
        <end position="62"/>
    </location>
</feature>
<dbReference type="PANTHER" id="PTHR43479">
    <property type="entry name" value="ACREF/ENVCD OPERON REPRESSOR-RELATED"/>
    <property type="match status" value="1"/>
</dbReference>
<dbReference type="PANTHER" id="PTHR43479:SF7">
    <property type="entry name" value="TETR-FAMILY TRANSCRIPTIONAL REGULATOR"/>
    <property type="match status" value="1"/>
</dbReference>
<comment type="caution">
    <text evidence="4">The sequence shown here is derived from an EMBL/GenBank/DDBJ whole genome shotgun (WGS) entry which is preliminary data.</text>
</comment>
<gene>
    <name evidence="4" type="ORF">ACFP1C_09640</name>
</gene>
<dbReference type="InterPro" id="IPR050624">
    <property type="entry name" value="HTH-type_Tx_Regulator"/>
</dbReference>
<feature type="DNA-binding region" description="H-T-H motif" evidence="2">
    <location>
        <begin position="25"/>
        <end position="44"/>
    </location>
</feature>
<dbReference type="SUPFAM" id="SSF46689">
    <property type="entry name" value="Homeodomain-like"/>
    <property type="match status" value="1"/>
</dbReference>
<evidence type="ECO:0000313" key="5">
    <source>
        <dbReference type="Proteomes" id="UP001596283"/>
    </source>
</evidence>
<dbReference type="Gene3D" id="1.10.357.10">
    <property type="entry name" value="Tetracycline Repressor, domain 2"/>
    <property type="match status" value="1"/>
</dbReference>
<dbReference type="RefSeq" id="WP_382333421.1">
    <property type="nucleotide sequence ID" value="NZ_JBHSSI010000056.1"/>
</dbReference>
<dbReference type="InterPro" id="IPR001647">
    <property type="entry name" value="HTH_TetR"/>
</dbReference>
<name>A0ABW1TGT0_9LACO</name>
<proteinExistence type="predicted"/>
<organism evidence="4 5">
    <name type="scientific">Levilactobacillus fujinensis</name>
    <dbReference type="NCBI Taxonomy" id="2486024"/>
    <lineage>
        <taxon>Bacteria</taxon>
        <taxon>Bacillati</taxon>
        <taxon>Bacillota</taxon>
        <taxon>Bacilli</taxon>
        <taxon>Lactobacillales</taxon>
        <taxon>Lactobacillaceae</taxon>
        <taxon>Levilactobacillus</taxon>
    </lineage>
</organism>
<evidence type="ECO:0000256" key="2">
    <source>
        <dbReference type="PROSITE-ProRule" id="PRU00335"/>
    </source>
</evidence>
<sequence length="201" mass="23222">MVRTNEQLRQALSELLQQQSLQQISVQKLTSTAQLTRGTFYLHYKDKTDFYEQTEQQVIDEWFAAARTVIAPNGESVSGFALGPALRYVDRHHQILTVLLHPQFTQFRPRLRQRFERELLGFSQHLPAVGTDEPPIDIQITFLTMAFLGLVEHWLNDNRRYRSEYLAQSFRQLATPNVTLLATWFALVGTDIALDSEKSLT</sequence>
<evidence type="ECO:0000259" key="3">
    <source>
        <dbReference type="PROSITE" id="PS50977"/>
    </source>
</evidence>
<dbReference type="PROSITE" id="PS50977">
    <property type="entry name" value="HTH_TETR_2"/>
    <property type="match status" value="1"/>
</dbReference>
<evidence type="ECO:0000313" key="4">
    <source>
        <dbReference type="EMBL" id="MFC6261201.1"/>
    </source>
</evidence>
<evidence type="ECO:0000256" key="1">
    <source>
        <dbReference type="ARBA" id="ARBA00023125"/>
    </source>
</evidence>
<keyword evidence="1 2" id="KW-0238">DNA-binding</keyword>
<dbReference type="Proteomes" id="UP001596283">
    <property type="component" value="Unassembled WGS sequence"/>
</dbReference>
<protein>
    <submittedName>
        <fullName evidence="4">TetR-like C-terminal domain-containing protein</fullName>
    </submittedName>
</protein>
<dbReference type="Pfam" id="PF14278">
    <property type="entry name" value="TetR_C_8"/>
    <property type="match status" value="1"/>
</dbReference>
<dbReference type="EMBL" id="JBHSSI010000056">
    <property type="protein sequence ID" value="MFC6261201.1"/>
    <property type="molecule type" value="Genomic_DNA"/>
</dbReference>
<dbReference type="InterPro" id="IPR039532">
    <property type="entry name" value="TetR_C_Firmicutes"/>
</dbReference>